<dbReference type="InterPro" id="IPR052900">
    <property type="entry name" value="Phospholipid_Metab_Enz"/>
</dbReference>
<keyword evidence="1" id="KW-0812">Transmembrane</keyword>
<sequence length="546" mass="60051">MTDELQGPVTFVPADRRANAAKRRQLSRRMFIGASLAVAGGAGVSGLVASSATAAVPTTSASDPYPFTLGVASGEPTSTGILLWTRLAIDPIAEDGSGGMPQRAFEVQWELAADPRFNRVVRRGTTAADPRWGHSIHLEVDGLEPAREYWYRFRAFGHVSPTARTRTLPPPNSDEPCRAIAVSCSHYEGGYFEAYRHAAEELPDVVLELGDYIYEGAGVAGRFRVHPGSTCLTLGDYRRRYALYKSEPQLQQLHQTAPWLVTWDDHEIQDNWAGLYPRDGVPTDAWRVRRAAAIQAYWENMPLRPSALRPDGELQLFRRFDWGRTATFHVLDTRQYRDLQAHNDGGRTWWFADGPVQADPTRTILGDRQESWLLDGFQGRADAWHLMAQGVFFAKRDITAGSVTTVGSDGWDGYQADRNALVQGWQDAGVSNAVVLTGDVHLHFANELKADFHDPDSATVGVELVTTSVSSNGDGSDTVNGGPTVLAENPHIKYIQNRRGYVSMAITKQELTADFKVLPYVTRLGAPIGIGRRFVVPAGAPQLLPA</sequence>
<keyword evidence="1" id="KW-1133">Transmembrane helix</keyword>
<evidence type="ECO:0000259" key="2">
    <source>
        <dbReference type="Pfam" id="PF09423"/>
    </source>
</evidence>
<dbReference type="PANTHER" id="PTHR43606:SF2">
    <property type="entry name" value="ALKALINE PHOSPHATASE FAMILY PROTEIN (AFU_ORTHOLOGUE AFUA_5G03860)"/>
    <property type="match status" value="1"/>
</dbReference>
<dbReference type="InterPro" id="IPR029052">
    <property type="entry name" value="Metallo-depent_PP-like"/>
</dbReference>
<evidence type="ECO:0000313" key="5">
    <source>
        <dbReference type="Proteomes" id="UP000555407"/>
    </source>
</evidence>
<accession>A0A7X5VHE5</accession>
<comment type="caution">
    <text evidence="4">The sequence shown here is derived from an EMBL/GenBank/DDBJ whole genome shotgun (WGS) entry which is preliminary data.</text>
</comment>
<dbReference type="CDD" id="cd07389">
    <property type="entry name" value="MPP_PhoD"/>
    <property type="match status" value="1"/>
</dbReference>
<dbReference type="InterPro" id="IPR038607">
    <property type="entry name" value="PhoD-like_sf"/>
</dbReference>
<dbReference type="Pfam" id="PF09423">
    <property type="entry name" value="PhoD"/>
    <property type="match status" value="1"/>
</dbReference>
<feature type="domain" description="PhoD-like phosphatase metallophosphatase" evidence="2">
    <location>
        <begin position="181"/>
        <end position="515"/>
    </location>
</feature>
<proteinExistence type="predicted"/>
<dbReference type="Proteomes" id="UP000555407">
    <property type="component" value="Unassembled WGS sequence"/>
</dbReference>
<organism evidence="4 5">
    <name type="scientific">Kribbella shirazensis</name>
    <dbReference type="NCBI Taxonomy" id="1105143"/>
    <lineage>
        <taxon>Bacteria</taxon>
        <taxon>Bacillati</taxon>
        <taxon>Actinomycetota</taxon>
        <taxon>Actinomycetes</taxon>
        <taxon>Propionibacteriales</taxon>
        <taxon>Kribbellaceae</taxon>
        <taxon>Kribbella</taxon>
    </lineage>
</organism>
<dbReference type="EC" id="3.1.3.1" evidence="4"/>
<dbReference type="AlphaFoldDB" id="A0A7X5VHE5"/>
<keyword evidence="1" id="KW-0472">Membrane</keyword>
<evidence type="ECO:0000259" key="3">
    <source>
        <dbReference type="Pfam" id="PF16655"/>
    </source>
</evidence>
<dbReference type="GO" id="GO:0004035">
    <property type="term" value="F:alkaline phosphatase activity"/>
    <property type="evidence" value="ECO:0007669"/>
    <property type="project" value="UniProtKB-EC"/>
</dbReference>
<gene>
    <name evidence="4" type="ORF">BJY22_006841</name>
</gene>
<dbReference type="Gene3D" id="2.60.40.380">
    <property type="entry name" value="Purple acid phosphatase-like, N-terminal"/>
    <property type="match status" value="1"/>
</dbReference>
<dbReference type="SUPFAM" id="SSF56300">
    <property type="entry name" value="Metallo-dependent phosphatases"/>
    <property type="match status" value="1"/>
</dbReference>
<dbReference type="InterPro" id="IPR032093">
    <property type="entry name" value="PhoD_N"/>
</dbReference>
<dbReference type="InterPro" id="IPR018946">
    <property type="entry name" value="PhoD-like_MPP"/>
</dbReference>
<dbReference type="InterPro" id="IPR006311">
    <property type="entry name" value="TAT_signal"/>
</dbReference>
<dbReference type="RefSeq" id="WP_202891383.1">
    <property type="nucleotide sequence ID" value="NZ_JAASRO010000001.1"/>
</dbReference>
<dbReference type="PROSITE" id="PS51318">
    <property type="entry name" value="TAT"/>
    <property type="match status" value="1"/>
</dbReference>
<keyword evidence="4" id="KW-0378">Hydrolase</keyword>
<feature type="domain" description="Phospholipase D N-terminal" evidence="3">
    <location>
        <begin position="69"/>
        <end position="167"/>
    </location>
</feature>
<dbReference type="Pfam" id="PF16655">
    <property type="entry name" value="PhoD_N"/>
    <property type="match status" value="1"/>
</dbReference>
<protein>
    <submittedName>
        <fullName evidence="4">Alkaline phosphatase D</fullName>
        <ecNumber evidence="4">3.1.3.1</ecNumber>
    </submittedName>
</protein>
<dbReference type="EMBL" id="JAASRO010000001">
    <property type="protein sequence ID" value="NIK61124.1"/>
    <property type="molecule type" value="Genomic_DNA"/>
</dbReference>
<feature type="transmembrane region" description="Helical" evidence="1">
    <location>
        <begin position="31"/>
        <end position="56"/>
    </location>
</feature>
<keyword evidence="5" id="KW-1185">Reference proteome</keyword>
<evidence type="ECO:0000256" key="1">
    <source>
        <dbReference type="SAM" id="Phobius"/>
    </source>
</evidence>
<name>A0A7X5VHE5_9ACTN</name>
<reference evidence="4 5" key="1">
    <citation type="submission" date="2020-03" db="EMBL/GenBank/DDBJ databases">
        <title>Sequencing the genomes of 1000 actinobacteria strains.</title>
        <authorList>
            <person name="Klenk H.-P."/>
        </authorList>
    </citation>
    <scope>NUCLEOTIDE SEQUENCE [LARGE SCALE GENOMIC DNA]</scope>
    <source>
        <strain evidence="4 5">DSM 45490</strain>
    </source>
</reference>
<dbReference type="PANTHER" id="PTHR43606">
    <property type="entry name" value="PHOSPHATASE, PUTATIVE (AFU_ORTHOLOGUE AFUA_6G08710)-RELATED"/>
    <property type="match status" value="1"/>
</dbReference>
<dbReference type="Gene3D" id="3.60.21.70">
    <property type="entry name" value="PhoD-like phosphatase"/>
    <property type="match status" value="1"/>
</dbReference>
<evidence type="ECO:0000313" key="4">
    <source>
        <dbReference type="EMBL" id="NIK61124.1"/>
    </source>
</evidence>